<keyword evidence="3" id="KW-1185">Reference proteome</keyword>
<comment type="caution">
    <text evidence="2">The sequence shown here is derived from an EMBL/GenBank/DDBJ whole genome shotgun (WGS) entry which is preliminary data.</text>
</comment>
<organism evidence="2 3">
    <name type="scientific">Apiospora saccharicola</name>
    <dbReference type="NCBI Taxonomy" id="335842"/>
    <lineage>
        <taxon>Eukaryota</taxon>
        <taxon>Fungi</taxon>
        <taxon>Dikarya</taxon>
        <taxon>Ascomycota</taxon>
        <taxon>Pezizomycotina</taxon>
        <taxon>Sordariomycetes</taxon>
        <taxon>Xylariomycetidae</taxon>
        <taxon>Amphisphaeriales</taxon>
        <taxon>Apiosporaceae</taxon>
        <taxon>Apiospora</taxon>
    </lineage>
</organism>
<feature type="region of interest" description="Disordered" evidence="1">
    <location>
        <begin position="164"/>
        <end position="185"/>
    </location>
</feature>
<evidence type="ECO:0000313" key="3">
    <source>
        <dbReference type="Proteomes" id="UP001446871"/>
    </source>
</evidence>
<dbReference type="EMBL" id="JAQQWM010000004">
    <property type="protein sequence ID" value="KAK8067610.1"/>
    <property type="molecule type" value="Genomic_DNA"/>
</dbReference>
<reference evidence="2 3" key="1">
    <citation type="submission" date="2023-01" db="EMBL/GenBank/DDBJ databases">
        <title>Analysis of 21 Apiospora genomes using comparative genomics revels a genus with tremendous synthesis potential of carbohydrate active enzymes and secondary metabolites.</title>
        <authorList>
            <person name="Sorensen T."/>
        </authorList>
    </citation>
    <scope>NUCLEOTIDE SEQUENCE [LARGE SCALE GENOMIC DNA]</scope>
    <source>
        <strain evidence="2 3">CBS 83171</strain>
    </source>
</reference>
<name>A0ABR1VBJ0_9PEZI</name>
<proteinExistence type="predicted"/>
<evidence type="ECO:0000313" key="2">
    <source>
        <dbReference type="EMBL" id="KAK8067610.1"/>
    </source>
</evidence>
<feature type="region of interest" description="Disordered" evidence="1">
    <location>
        <begin position="1"/>
        <end position="32"/>
    </location>
</feature>
<gene>
    <name evidence="2" type="ORF">PG996_006722</name>
</gene>
<sequence length="201" mass="21669">MLKRSQEGPTLKRRPIRASPNPIEQSDLDYLSRHPPEDELVIKLPDGFGFDKFGLVVCKEYAAVLPEPDDAEAEVPTQRGGADTDDATGPPSPDGTGPIDLQERPSASEPRTNLDSNIAATPTEVTATPLEGSRSNVGYDRHQLGAESEEDTATILQGFRINSHDHQASAPPGDESYTTQPCTYRNDTSYTPRGILLGALG</sequence>
<evidence type="ECO:0000256" key="1">
    <source>
        <dbReference type="SAM" id="MobiDB-lite"/>
    </source>
</evidence>
<feature type="compositionally biased region" description="Polar residues" evidence="1">
    <location>
        <begin position="176"/>
        <end position="185"/>
    </location>
</feature>
<protein>
    <submittedName>
        <fullName evidence="2">Uncharacterized protein</fullName>
    </submittedName>
</protein>
<feature type="region of interest" description="Disordered" evidence="1">
    <location>
        <begin position="65"/>
        <end position="139"/>
    </location>
</feature>
<accession>A0ABR1VBJ0</accession>
<dbReference type="Proteomes" id="UP001446871">
    <property type="component" value="Unassembled WGS sequence"/>
</dbReference>
<feature type="compositionally biased region" description="Polar residues" evidence="1">
    <location>
        <begin position="109"/>
        <end position="126"/>
    </location>
</feature>